<dbReference type="PANTHER" id="PTHR44259:SF93">
    <property type="entry name" value="PROTEIN, PUTATIVE (DUF295)-RELATED"/>
    <property type="match status" value="1"/>
</dbReference>
<evidence type="ECO:0000313" key="4">
    <source>
        <dbReference type="Proteomes" id="UP000006882"/>
    </source>
</evidence>
<dbReference type="Gene3D" id="1.20.1280.50">
    <property type="match status" value="1"/>
</dbReference>
<dbReference type="Proteomes" id="UP000006882">
    <property type="component" value="Chromosome G6"/>
</dbReference>
<sequence length="398" mass="45005">MGEAISSTVVSGWAWLPSDLLYLIVEKLIPITDCIRLGAVCKNWQSVARHQKHQRLKSCHKQLPMLMVPSKHNRHERRGLYSVAKGETCSFELHVPYNKRLCGSSHGWLACVDENLEVTLLNPFTKRTVHLPPFTQVPQPIHKQAYRSDHYIKKVVLSADPSLFPNDYEAVALFDSNGTRVAHIKSGDHGWTHIDQTIRFFYGLNQVIGFDDVIYYRGQFLAASREGGVFAINVSKDPTYKPHVSLVVPIVQGIDDQAYLVESSSGDLLLVRKFQSMNYVECFTEILSFKVFKLFSDCGDKIGSERIEEIDSIGNDAFFLGGNNHSICVSALDFIGCHPNSIYFCIDKWVGVAYDEVQEPLGMAVFNFENRKFGTNYYCSSPSQKYMPPSTWILPTMV</sequence>
<dbReference type="Pfam" id="PF03478">
    <property type="entry name" value="Beta-prop_KIB1-4"/>
    <property type="match status" value="1"/>
</dbReference>
<organism evidence="3 4">
    <name type="scientific">Prunus persica</name>
    <name type="common">Peach</name>
    <name type="synonym">Amygdalus persica</name>
    <dbReference type="NCBI Taxonomy" id="3760"/>
    <lineage>
        <taxon>Eukaryota</taxon>
        <taxon>Viridiplantae</taxon>
        <taxon>Streptophyta</taxon>
        <taxon>Embryophyta</taxon>
        <taxon>Tracheophyta</taxon>
        <taxon>Spermatophyta</taxon>
        <taxon>Magnoliopsida</taxon>
        <taxon>eudicotyledons</taxon>
        <taxon>Gunneridae</taxon>
        <taxon>Pentapetalae</taxon>
        <taxon>rosids</taxon>
        <taxon>fabids</taxon>
        <taxon>Rosales</taxon>
        <taxon>Rosaceae</taxon>
        <taxon>Amygdaloideae</taxon>
        <taxon>Amygdaleae</taxon>
        <taxon>Prunus</taxon>
    </lineage>
</organism>
<keyword evidence="4" id="KW-1185">Reference proteome</keyword>
<dbReference type="CDD" id="cd09917">
    <property type="entry name" value="F-box_SF"/>
    <property type="match status" value="1"/>
</dbReference>
<dbReference type="Gramene" id="ONI02209">
    <property type="protein sequence ID" value="ONI02209"/>
    <property type="gene ID" value="PRUPE_6G183700"/>
</dbReference>
<reference evidence="3 4" key="1">
    <citation type="journal article" date="2013" name="Nat. Genet.">
        <title>The high-quality draft genome of peach (Prunus persica) identifies unique patterns of genetic diversity, domestication and genome evolution.</title>
        <authorList>
            <consortium name="International Peach Genome Initiative"/>
            <person name="Verde I."/>
            <person name="Abbott A.G."/>
            <person name="Scalabrin S."/>
            <person name="Jung S."/>
            <person name="Shu S."/>
            <person name="Marroni F."/>
            <person name="Zhebentyayeva T."/>
            <person name="Dettori M.T."/>
            <person name="Grimwood J."/>
            <person name="Cattonaro F."/>
            <person name="Zuccolo A."/>
            <person name="Rossini L."/>
            <person name="Jenkins J."/>
            <person name="Vendramin E."/>
            <person name="Meisel L.A."/>
            <person name="Decroocq V."/>
            <person name="Sosinski B."/>
            <person name="Prochnik S."/>
            <person name="Mitros T."/>
            <person name="Policriti A."/>
            <person name="Cipriani G."/>
            <person name="Dondini L."/>
            <person name="Ficklin S."/>
            <person name="Goodstein D.M."/>
            <person name="Xuan P."/>
            <person name="Del Fabbro C."/>
            <person name="Aramini V."/>
            <person name="Copetti D."/>
            <person name="Gonzalez S."/>
            <person name="Horner D.S."/>
            <person name="Falchi R."/>
            <person name="Lucas S."/>
            <person name="Mica E."/>
            <person name="Maldonado J."/>
            <person name="Lazzari B."/>
            <person name="Bielenberg D."/>
            <person name="Pirona R."/>
            <person name="Miculan M."/>
            <person name="Barakat A."/>
            <person name="Testolin R."/>
            <person name="Stella A."/>
            <person name="Tartarini S."/>
            <person name="Tonutti P."/>
            <person name="Arus P."/>
            <person name="Orellana A."/>
            <person name="Wells C."/>
            <person name="Main D."/>
            <person name="Vizzotto G."/>
            <person name="Silva H."/>
            <person name="Salamini F."/>
            <person name="Schmutz J."/>
            <person name="Morgante M."/>
            <person name="Rokhsar D.S."/>
        </authorList>
    </citation>
    <scope>NUCLEOTIDE SEQUENCE [LARGE SCALE GENOMIC DNA]</scope>
    <source>
        <strain evidence="4">cv. Nemared</strain>
    </source>
</reference>
<feature type="domain" description="KIB1-4 beta-propeller" evidence="1">
    <location>
        <begin position="80"/>
        <end position="367"/>
    </location>
</feature>
<dbReference type="InterPro" id="IPR005174">
    <property type="entry name" value="KIB1-4_b-propeller"/>
</dbReference>
<dbReference type="OrthoDB" id="1144546at2759"/>
<protein>
    <recommendedName>
        <fullName evidence="5">F-box domain-containing protein</fullName>
    </recommendedName>
</protein>
<dbReference type="EMBL" id="CM007656">
    <property type="protein sequence ID" value="ONI02209.1"/>
    <property type="molecule type" value="Genomic_DNA"/>
</dbReference>
<feature type="domain" description="F-box" evidence="2">
    <location>
        <begin position="16"/>
        <end position="50"/>
    </location>
</feature>
<dbReference type="Pfam" id="PF12937">
    <property type="entry name" value="F-box-like"/>
    <property type="match status" value="1"/>
</dbReference>
<dbReference type="InterPro" id="IPR001810">
    <property type="entry name" value="F-box_dom"/>
</dbReference>
<evidence type="ECO:0000259" key="1">
    <source>
        <dbReference type="Pfam" id="PF03478"/>
    </source>
</evidence>
<accession>A0A251NSA7</accession>
<dbReference type="STRING" id="3760.A0A251NSA7"/>
<evidence type="ECO:0008006" key="5">
    <source>
        <dbReference type="Google" id="ProtNLM"/>
    </source>
</evidence>
<gene>
    <name evidence="3" type="ORF">PRUPE_6G183700</name>
</gene>
<evidence type="ECO:0000313" key="3">
    <source>
        <dbReference type="EMBL" id="ONI02209.1"/>
    </source>
</evidence>
<dbReference type="InterPro" id="IPR036047">
    <property type="entry name" value="F-box-like_dom_sf"/>
</dbReference>
<proteinExistence type="predicted"/>
<dbReference type="InterPro" id="IPR050942">
    <property type="entry name" value="F-box_BR-signaling"/>
</dbReference>
<dbReference type="SUPFAM" id="SSF81383">
    <property type="entry name" value="F-box domain"/>
    <property type="match status" value="1"/>
</dbReference>
<dbReference type="PANTHER" id="PTHR44259">
    <property type="entry name" value="OS07G0183000 PROTEIN-RELATED"/>
    <property type="match status" value="1"/>
</dbReference>
<name>A0A251NSA7_PRUPE</name>
<dbReference type="AlphaFoldDB" id="A0A251NSA7"/>
<evidence type="ECO:0000259" key="2">
    <source>
        <dbReference type="Pfam" id="PF12937"/>
    </source>
</evidence>